<dbReference type="InterPro" id="IPR021759">
    <property type="entry name" value="WxLIP_HBD"/>
</dbReference>
<dbReference type="InterPro" id="IPR010317">
    <property type="entry name" value="WxLIP_PGBD"/>
</dbReference>
<dbReference type="Pfam" id="PF06030">
    <property type="entry name" value="WxLIP_PGBD"/>
    <property type="match status" value="1"/>
</dbReference>
<feature type="domain" description="WxL Interacting Protein host binding" evidence="4">
    <location>
        <begin position="159"/>
        <end position="293"/>
    </location>
</feature>
<evidence type="ECO:0000259" key="4">
    <source>
        <dbReference type="Pfam" id="PF11797"/>
    </source>
</evidence>
<evidence type="ECO:0000313" key="7">
    <source>
        <dbReference type="Proteomes" id="UP000296883"/>
    </source>
</evidence>
<evidence type="ECO:0000256" key="2">
    <source>
        <dbReference type="SAM" id="SignalP"/>
    </source>
</evidence>
<keyword evidence="2" id="KW-0732">Signal</keyword>
<evidence type="ECO:0000313" key="8">
    <source>
        <dbReference type="Proteomes" id="UP000297725"/>
    </source>
</evidence>
<evidence type="ECO:0000256" key="1">
    <source>
        <dbReference type="SAM" id="Phobius"/>
    </source>
</evidence>
<keyword evidence="1" id="KW-0812">Transmembrane</keyword>
<organism evidence="6 8">
    <name type="scientific">Vagococcus xieshaowenii</name>
    <dbReference type="NCBI Taxonomy" id="2562451"/>
    <lineage>
        <taxon>Bacteria</taxon>
        <taxon>Bacillati</taxon>
        <taxon>Bacillota</taxon>
        <taxon>Bacilli</taxon>
        <taxon>Lactobacillales</taxon>
        <taxon>Enterococcaceae</taxon>
        <taxon>Vagococcus</taxon>
    </lineage>
</organism>
<feature type="chain" id="PRO_5042542959" evidence="2">
    <location>
        <begin position="23"/>
        <end position="346"/>
    </location>
</feature>
<dbReference type="EMBL" id="SRHU01000007">
    <property type="protein sequence ID" value="TFZ42911.1"/>
    <property type="molecule type" value="Genomic_DNA"/>
</dbReference>
<keyword evidence="7" id="KW-1185">Reference proteome</keyword>
<feature type="signal peptide" evidence="2">
    <location>
        <begin position="1"/>
        <end position="22"/>
    </location>
</feature>
<protein>
    <submittedName>
        <fullName evidence="6">DUF916 and DUF3324 domain-containing protein</fullName>
    </submittedName>
</protein>
<evidence type="ECO:0000259" key="3">
    <source>
        <dbReference type="Pfam" id="PF06030"/>
    </source>
</evidence>
<keyword evidence="1" id="KW-1133">Transmembrane helix</keyword>
<accession>A0AAJ5EGX9</accession>
<geneLocation type="plasmid" evidence="5 7">
    <name>punnamed2</name>
</geneLocation>
<feature type="domain" description="WxL Interacting Protein peptidoglycan binding" evidence="3">
    <location>
        <begin position="30"/>
        <end position="146"/>
    </location>
</feature>
<keyword evidence="1" id="KW-0472">Membrane</keyword>
<proteinExistence type="predicted"/>
<name>A0AAJ5EGX9_9ENTE</name>
<evidence type="ECO:0000313" key="6">
    <source>
        <dbReference type="EMBL" id="TFZ42911.1"/>
    </source>
</evidence>
<evidence type="ECO:0000313" key="5">
    <source>
        <dbReference type="EMBL" id="QCA29696.1"/>
    </source>
</evidence>
<feature type="transmembrane region" description="Helical" evidence="1">
    <location>
        <begin position="316"/>
        <end position="337"/>
    </location>
</feature>
<keyword evidence="5" id="KW-0614">Plasmid</keyword>
<dbReference type="Pfam" id="PF11797">
    <property type="entry name" value="WxLIP_HBD"/>
    <property type="match status" value="1"/>
</dbReference>
<dbReference type="AlphaFoldDB" id="A0AAJ5EGX9"/>
<sequence length="346" mass="39402">MKKILWLVGLLALISSIPKTYEAIDLTTEFSVNIVTPENQIDNQLTYFDIQTKAGSTEVLEVVLKNNSNTTLKIRQTLSTAITNSNGVVDYSKINAKKDNSLSYRLQDISELEELILLAPLEEKKIKVTISLPKDVPNGYLLGGLSYQLIKETDVNENEGILVKNNFSYVLGVQLLVGDKKQLISHMRLNKVKVVEQEGQIFLSAILQRDVSLGIKDMTILACVYKENDSSPLIEKEFIDVRMAPNSSMNVLTEWTNEELEDGQYVLELKAKTIDEEWKWRREFKVINAKKMNDMVSESEIVSDLHPAKKLYKKSWSILMMLTLIVFVVCFIIIIYLKRGNSNEED</sequence>
<dbReference type="EMBL" id="CP038867">
    <property type="protein sequence ID" value="QCA29696.1"/>
    <property type="molecule type" value="Genomic_DNA"/>
</dbReference>
<dbReference type="RefSeq" id="WP_135253537.1">
    <property type="nucleotide sequence ID" value="NZ_CP038867.1"/>
</dbReference>
<gene>
    <name evidence="6" type="ORF">E4031_01370</name>
    <name evidence="5" type="ORF">E4Z98_09935</name>
</gene>
<reference evidence="5 7" key="2">
    <citation type="submission" date="2019-04" db="EMBL/GenBank/DDBJ databases">
        <authorList>
            <person name="Ge Y."/>
        </authorList>
    </citation>
    <scope>NUCLEOTIDE SEQUENCE [LARGE SCALE GENOMIC DNA]</scope>
    <source>
        <strain evidence="5">CF-49</strain>
        <strain evidence="7">personal::cf-49</strain>
        <plasmid evidence="5 7">punnamed2</plasmid>
    </source>
</reference>
<dbReference type="Proteomes" id="UP000297725">
    <property type="component" value="Unassembled WGS sequence"/>
</dbReference>
<dbReference type="Proteomes" id="UP000296883">
    <property type="component" value="Plasmid punnamed2"/>
</dbReference>
<reference evidence="6 8" key="1">
    <citation type="submission" date="2019-03" db="EMBL/GenBank/DDBJ databases">
        <title>Vagococcus sp. was isolated fron gut of Carduelis flavirostris.</title>
        <authorList>
            <person name="Ge Y."/>
        </authorList>
    </citation>
    <scope>NUCLEOTIDE SEQUENCE [LARGE SCALE GENOMIC DNA]</scope>
    <source>
        <strain evidence="6 8">CF-210</strain>
    </source>
</reference>